<evidence type="ECO:0000256" key="3">
    <source>
        <dbReference type="ARBA" id="ARBA00022692"/>
    </source>
</evidence>
<feature type="transmembrane region" description="Helical" evidence="6">
    <location>
        <begin position="183"/>
        <end position="203"/>
    </location>
</feature>
<dbReference type="Proteomes" id="UP000317730">
    <property type="component" value="Unassembled WGS sequence"/>
</dbReference>
<feature type="transmembrane region" description="Helical" evidence="6">
    <location>
        <begin position="66"/>
        <end position="86"/>
    </location>
</feature>
<dbReference type="RefSeq" id="WP_141374765.1">
    <property type="nucleotide sequence ID" value="NZ_BAPL01000030.1"/>
</dbReference>
<evidence type="ECO:0000313" key="8">
    <source>
        <dbReference type="EMBL" id="GEB84838.1"/>
    </source>
</evidence>
<dbReference type="CDD" id="cd17321">
    <property type="entry name" value="MFS_MMR_MDR_like"/>
    <property type="match status" value="1"/>
</dbReference>
<dbReference type="AlphaFoldDB" id="A0A4Y3TSY5"/>
<protein>
    <submittedName>
        <fullName evidence="8">MFS transporter</fullName>
    </submittedName>
</protein>
<dbReference type="InterPro" id="IPR020846">
    <property type="entry name" value="MFS_dom"/>
</dbReference>
<evidence type="ECO:0000256" key="1">
    <source>
        <dbReference type="ARBA" id="ARBA00004141"/>
    </source>
</evidence>
<comment type="subcellular location">
    <subcellularLocation>
        <location evidence="1">Membrane</location>
        <topology evidence="1">Multi-pass membrane protein</topology>
    </subcellularLocation>
</comment>
<feature type="transmembrane region" description="Helical" evidence="6">
    <location>
        <begin position="343"/>
        <end position="362"/>
    </location>
</feature>
<keyword evidence="9" id="KW-1185">Reference proteome</keyword>
<keyword evidence="3 6" id="KW-0812">Transmembrane</keyword>
<keyword evidence="4 6" id="KW-1133">Transmembrane helix</keyword>
<comment type="caution">
    <text evidence="8">The sequence shown here is derived from an EMBL/GenBank/DDBJ whole genome shotgun (WGS) entry which is preliminary data.</text>
</comment>
<dbReference type="PANTHER" id="PTHR42718">
    <property type="entry name" value="MAJOR FACILITATOR SUPERFAMILY MULTIDRUG TRANSPORTER MFSC"/>
    <property type="match status" value="1"/>
</dbReference>
<feature type="transmembrane region" description="Helical" evidence="6">
    <location>
        <begin position="241"/>
        <end position="259"/>
    </location>
</feature>
<dbReference type="PRINTS" id="PR01036">
    <property type="entry name" value="TCRTETB"/>
</dbReference>
<sequence length="466" mass="48193">MKTQDVAAQVPPVTKAVAGGLYGAARGWAMLAVALSVFLALLDYAIANVALPDIARDLHASSAASIWVVNAYQMASLVTLLPLAALGSRIGFARLCRAGIVLFMLASLLCAVATNLPFLVMARVLQGIGGACIMSVNIALVRFIYPHAEIGRGVALNGVVVALGVATGPTVAAIVLTMGAWPWLFWINLPMGALALGVAAFALPDTPRTATMPDSTGSLLCVLAFGLCILGGDALAHQQGVLLSSLLLAAGGVAGVALIRRERHEAHPILPVDLLGKPAFTLAFISGFAGFIASNFYIVSMPFMLHDTLGLSSAQTGLLITPWPIGILFSAPVIRRVADRYEAGVLSSIGLGITACGFLLLWRLPVHPGVWDIAWRTAVAGWGFGFFQPPNNRAMMVAAPAARSGGASGMVQVARQAGQTVGAMGVAAFFSLFAIEATHDCLLMAACVALTAALISASRLLFGVSA</sequence>
<feature type="domain" description="Major facilitator superfamily (MFS) profile" evidence="7">
    <location>
        <begin position="29"/>
        <end position="466"/>
    </location>
</feature>
<feature type="transmembrane region" description="Helical" evidence="6">
    <location>
        <begin position="442"/>
        <end position="462"/>
    </location>
</feature>
<dbReference type="OrthoDB" id="9812221at2"/>
<evidence type="ECO:0000259" key="7">
    <source>
        <dbReference type="PROSITE" id="PS50850"/>
    </source>
</evidence>
<dbReference type="GO" id="GO:0016020">
    <property type="term" value="C:membrane"/>
    <property type="evidence" value="ECO:0007669"/>
    <property type="project" value="UniProtKB-SubCell"/>
</dbReference>
<evidence type="ECO:0000256" key="5">
    <source>
        <dbReference type="ARBA" id="ARBA00023136"/>
    </source>
</evidence>
<feature type="transmembrane region" description="Helical" evidence="6">
    <location>
        <begin position="98"/>
        <end position="118"/>
    </location>
</feature>
<proteinExistence type="predicted"/>
<feature type="transmembrane region" description="Helical" evidence="6">
    <location>
        <begin position="154"/>
        <end position="177"/>
    </location>
</feature>
<dbReference type="Pfam" id="PF07690">
    <property type="entry name" value="MFS_1"/>
    <property type="match status" value="1"/>
</dbReference>
<dbReference type="InterPro" id="IPR011701">
    <property type="entry name" value="MFS"/>
</dbReference>
<feature type="transmembrane region" description="Helical" evidence="6">
    <location>
        <begin position="124"/>
        <end position="145"/>
    </location>
</feature>
<feature type="transmembrane region" description="Helical" evidence="6">
    <location>
        <begin position="215"/>
        <end position="235"/>
    </location>
</feature>
<dbReference type="GO" id="GO:0022857">
    <property type="term" value="F:transmembrane transporter activity"/>
    <property type="evidence" value="ECO:0007669"/>
    <property type="project" value="InterPro"/>
</dbReference>
<reference evidence="8 9" key="1">
    <citation type="submission" date="2019-06" db="EMBL/GenBank/DDBJ databases">
        <title>Whole genome shotgun sequence of Acetobacter peroxydans NBRC 13755.</title>
        <authorList>
            <person name="Hosoyama A."/>
            <person name="Uohara A."/>
            <person name="Ohji S."/>
            <person name="Ichikawa N."/>
        </authorList>
    </citation>
    <scope>NUCLEOTIDE SEQUENCE [LARGE SCALE GENOMIC DNA]</scope>
    <source>
        <strain evidence="8 9">NBRC 13755</strain>
    </source>
</reference>
<dbReference type="Gene3D" id="1.20.1250.20">
    <property type="entry name" value="MFS general substrate transporter like domains"/>
    <property type="match status" value="1"/>
</dbReference>
<keyword evidence="5 6" id="KW-0472">Membrane</keyword>
<evidence type="ECO:0000256" key="4">
    <source>
        <dbReference type="ARBA" id="ARBA00022989"/>
    </source>
</evidence>
<gene>
    <name evidence="8" type="ORF">APE01nite_06350</name>
</gene>
<feature type="transmembrane region" description="Helical" evidence="6">
    <location>
        <begin position="417"/>
        <end position="435"/>
    </location>
</feature>
<organism evidence="8 9">
    <name type="scientific">Acetobacter peroxydans</name>
    <dbReference type="NCBI Taxonomy" id="104098"/>
    <lineage>
        <taxon>Bacteria</taxon>
        <taxon>Pseudomonadati</taxon>
        <taxon>Pseudomonadota</taxon>
        <taxon>Alphaproteobacteria</taxon>
        <taxon>Acetobacterales</taxon>
        <taxon>Acetobacteraceae</taxon>
        <taxon>Acetobacter</taxon>
    </lineage>
</organism>
<dbReference type="SUPFAM" id="SSF103473">
    <property type="entry name" value="MFS general substrate transporter"/>
    <property type="match status" value="1"/>
</dbReference>
<dbReference type="Gene3D" id="1.20.1720.10">
    <property type="entry name" value="Multidrug resistance protein D"/>
    <property type="match status" value="1"/>
</dbReference>
<evidence type="ECO:0000256" key="2">
    <source>
        <dbReference type="ARBA" id="ARBA00022448"/>
    </source>
</evidence>
<dbReference type="InterPro" id="IPR036259">
    <property type="entry name" value="MFS_trans_sf"/>
</dbReference>
<feature type="transmembrane region" description="Helical" evidence="6">
    <location>
        <begin position="279"/>
        <end position="299"/>
    </location>
</feature>
<name>A0A4Y3TSY5_9PROT</name>
<feature type="transmembrane region" description="Helical" evidence="6">
    <location>
        <begin position="311"/>
        <end position="331"/>
    </location>
</feature>
<dbReference type="PROSITE" id="PS50850">
    <property type="entry name" value="MFS"/>
    <property type="match status" value="1"/>
</dbReference>
<keyword evidence="2" id="KW-0813">Transport</keyword>
<feature type="transmembrane region" description="Helical" evidence="6">
    <location>
        <begin position="28"/>
        <end position="46"/>
    </location>
</feature>
<dbReference type="EMBL" id="BJMV01000002">
    <property type="protein sequence ID" value="GEB84838.1"/>
    <property type="molecule type" value="Genomic_DNA"/>
</dbReference>
<dbReference type="PANTHER" id="PTHR42718:SF9">
    <property type="entry name" value="MAJOR FACILITATOR SUPERFAMILY MULTIDRUG TRANSPORTER MFSC"/>
    <property type="match status" value="1"/>
</dbReference>
<evidence type="ECO:0000256" key="6">
    <source>
        <dbReference type="SAM" id="Phobius"/>
    </source>
</evidence>
<evidence type="ECO:0000313" key="9">
    <source>
        <dbReference type="Proteomes" id="UP000317730"/>
    </source>
</evidence>
<accession>A0A4Y3TSY5</accession>